<dbReference type="InterPro" id="IPR011545">
    <property type="entry name" value="DEAD/DEAH_box_helicase_dom"/>
</dbReference>
<feature type="domain" description="Helicase ATP-binding" evidence="7">
    <location>
        <begin position="31"/>
        <end position="200"/>
    </location>
</feature>
<dbReference type="GO" id="GO:0005829">
    <property type="term" value="C:cytosol"/>
    <property type="evidence" value="ECO:0007669"/>
    <property type="project" value="TreeGrafter"/>
</dbReference>
<dbReference type="InterPro" id="IPR001650">
    <property type="entry name" value="Helicase_C-like"/>
</dbReference>
<dbReference type="Gene3D" id="3.40.50.300">
    <property type="entry name" value="P-loop containing nucleotide triphosphate hydrolases"/>
    <property type="match status" value="2"/>
</dbReference>
<dbReference type="CDD" id="cd18787">
    <property type="entry name" value="SF2_C_DEAD"/>
    <property type="match status" value="1"/>
</dbReference>
<feature type="compositionally biased region" description="Basic and acidic residues" evidence="6">
    <location>
        <begin position="402"/>
        <end position="414"/>
    </location>
</feature>
<sequence length="436" mass="49349">MTMIENLPKEWQEKWVEKKFKDPSLIQEKMYEPLSSGKSVLGISPTGSGKTLAYLLPLMQQIKKGEGNQLLILLPSQELASQVADVTREWIKPLELNIQTIIGGANISRQIERLKKRPEVLVGTPGRVLELIKAKKIKAHLINCLVLDEVDDLVSQEDYNAAKSVMKTVLADTQVVAVSATGQVILPEIDQLFRTAPEVIDVTETDDTKGTIKHSYIITPTRKRSDTLRRLAHVEGFKGLVFFNQLSELGVASERLDYLGIEHRTLASDQHQTERKRAIEDFENNKVALLLTTDIGARGLDFSDLHYVVQYDLALHAENYIHRSGRVGRMGKPGEVISLINERDVRILRKITNSLNRDLTETFVSHGQLVDEKIESSQVEEEPKKESKKETKKVELPVSKSGELKMKPKEPKKEQPKKKKKKNRTNRNKNKGASWK</sequence>
<dbReference type="GO" id="GO:0016787">
    <property type="term" value="F:hydrolase activity"/>
    <property type="evidence" value="ECO:0007669"/>
    <property type="project" value="UniProtKB-KW"/>
</dbReference>
<dbReference type="GO" id="GO:0003724">
    <property type="term" value="F:RNA helicase activity"/>
    <property type="evidence" value="ECO:0007669"/>
    <property type="project" value="TreeGrafter"/>
</dbReference>
<dbReference type="CDD" id="cd00268">
    <property type="entry name" value="DEADc"/>
    <property type="match status" value="1"/>
</dbReference>
<comment type="caution">
    <text evidence="9">The sequence shown here is derived from an EMBL/GenBank/DDBJ whole genome shotgun (WGS) entry which is preliminary data.</text>
</comment>
<dbReference type="Proteomes" id="UP000288028">
    <property type="component" value="Unassembled WGS sequence"/>
</dbReference>
<proteinExistence type="inferred from homology"/>
<dbReference type="AlphaFoldDB" id="A0A430B901"/>
<feature type="domain" description="Helicase C-terminal" evidence="8">
    <location>
        <begin position="188"/>
        <end position="371"/>
    </location>
</feature>
<dbReference type="RefSeq" id="WP_126790942.1">
    <property type="nucleotide sequence ID" value="NZ_CP060720.1"/>
</dbReference>
<evidence type="ECO:0000313" key="10">
    <source>
        <dbReference type="Proteomes" id="UP000288028"/>
    </source>
</evidence>
<evidence type="ECO:0000256" key="6">
    <source>
        <dbReference type="SAM" id="MobiDB-lite"/>
    </source>
</evidence>
<dbReference type="OrthoDB" id="9805696at2"/>
<comment type="similarity">
    <text evidence="5">Belongs to the DEAD box helicase family.</text>
</comment>
<dbReference type="PANTHER" id="PTHR47959">
    <property type="entry name" value="ATP-DEPENDENT RNA HELICASE RHLE-RELATED"/>
    <property type="match status" value="1"/>
</dbReference>
<dbReference type="PANTHER" id="PTHR47959:SF1">
    <property type="entry name" value="ATP-DEPENDENT RNA HELICASE DBPA"/>
    <property type="match status" value="1"/>
</dbReference>
<keyword evidence="3" id="KW-0347">Helicase</keyword>
<dbReference type="GO" id="GO:0005524">
    <property type="term" value="F:ATP binding"/>
    <property type="evidence" value="ECO:0007669"/>
    <property type="project" value="UniProtKB-KW"/>
</dbReference>
<gene>
    <name evidence="9" type="ORF">CBF28_00920</name>
</gene>
<dbReference type="InterPro" id="IPR027417">
    <property type="entry name" value="P-loop_NTPase"/>
</dbReference>
<evidence type="ECO:0000256" key="2">
    <source>
        <dbReference type="ARBA" id="ARBA00022801"/>
    </source>
</evidence>
<organism evidence="9 10">
    <name type="scientific">Vagococcus carniphilus</name>
    <dbReference type="NCBI Taxonomy" id="218144"/>
    <lineage>
        <taxon>Bacteria</taxon>
        <taxon>Bacillati</taxon>
        <taxon>Bacillota</taxon>
        <taxon>Bacilli</taxon>
        <taxon>Lactobacillales</taxon>
        <taxon>Enterococcaceae</taxon>
        <taxon>Vagococcus</taxon>
    </lineage>
</organism>
<dbReference type="PROSITE" id="PS51194">
    <property type="entry name" value="HELICASE_CTER"/>
    <property type="match status" value="1"/>
</dbReference>
<evidence type="ECO:0000259" key="8">
    <source>
        <dbReference type="PROSITE" id="PS51194"/>
    </source>
</evidence>
<reference evidence="9 10" key="1">
    <citation type="submission" date="2017-05" db="EMBL/GenBank/DDBJ databases">
        <title>Vagococcus spp. assemblies.</title>
        <authorList>
            <person name="Gulvik C.A."/>
        </authorList>
    </citation>
    <scope>NUCLEOTIDE SEQUENCE [LARGE SCALE GENOMIC DNA]</scope>
    <source>
        <strain evidence="9 10">SS1714</strain>
    </source>
</reference>
<dbReference type="GeneID" id="95579865"/>
<dbReference type="Pfam" id="PF00270">
    <property type="entry name" value="DEAD"/>
    <property type="match status" value="1"/>
</dbReference>
<dbReference type="InterPro" id="IPR044742">
    <property type="entry name" value="DEAD/DEAH_RhlB"/>
</dbReference>
<protein>
    <recommendedName>
        <fullName evidence="11">RNA helicase</fullName>
    </recommendedName>
</protein>
<keyword evidence="4" id="KW-0067">ATP-binding</keyword>
<evidence type="ECO:0000313" key="9">
    <source>
        <dbReference type="EMBL" id="RSU16779.1"/>
    </source>
</evidence>
<keyword evidence="10" id="KW-1185">Reference proteome</keyword>
<dbReference type="EMBL" id="NGKB01000001">
    <property type="protein sequence ID" value="RSU16779.1"/>
    <property type="molecule type" value="Genomic_DNA"/>
</dbReference>
<dbReference type="Pfam" id="PF00271">
    <property type="entry name" value="Helicase_C"/>
    <property type="match status" value="1"/>
</dbReference>
<evidence type="ECO:0000256" key="3">
    <source>
        <dbReference type="ARBA" id="ARBA00022806"/>
    </source>
</evidence>
<dbReference type="SMART" id="SM00487">
    <property type="entry name" value="DEXDc"/>
    <property type="match status" value="1"/>
</dbReference>
<dbReference type="SMART" id="SM00490">
    <property type="entry name" value="HELICc"/>
    <property type="match status" value="1"/>
</dbReference>
<feature type="compositionally biased region" description="Basic and acidic residues" evidence="6">
    <location>
        <begin position="374"/>
        <end position="395"/>
    </location>
</feature>
<name>A0A430B901_9ENTE</name>
<dbReference type="InterPro" id="IPR050079">
    <property type="entry name" value="DEAD_box_RNA_helicase"/>
</dbReference>
<accession>A0A430B901</accession>
<evidence type="ECO:0000259" key="7">
    <source>
        <dbReference type="PROSITE" id="PS51192"/>
    </source>
</evidence>
<keyword evidence="1" id="KW-0547">Nucleotide-binding</keyword>
<dbReference type="GO" id="GO:0003676">
    <property type="term" value="F:nucleic acid binding"/>
    <property type="evidence" value="ECO:0007669"/>
    <property type="project" value="InterPro"/>
</dbReference>
<evidence type="ECO:0000256" key="5">
    <source>
        <dbReference type="ARBA" id="ARBA00038437"/>
    </source>
</evidence>
<evidence type="ECO:0000256" key="1">
    <source>
        <dbReference type="ARBA" id="ARBA00022741"/>
    </source>
</evidence>
<evidence type="ECO:0008006" key="11">
    <source>
        <dbReference type="Google" id="ProtNLM"/>
    </source>
</evidence>
<feature type="compositionally biased region" description="Basic residues" evidence="6">
    <location>
        <begin position="415"/>
        <end position="430"/>
    </location>
</feature>
<feature type="region of interest" description="Disordered" evidence="6">
    <location>
        <begin position="374"/>
        <end position="436"/>
    </location>
</feature>
<dbReference type="InterPro" id="IPR014001">
    <property type="entry name" value="Helicase_ATP-bd"/>
</dbReference>
<dbReference type="PROSITE" id="PS51192">
    <property type="entry name" value="HELICASE_ATP_BIND_1"/>
    <property type="match status" value="1"/>
</dbReference>
<evidence type="ECO:0000256" key="4">
    <source>
        <dbReference type="ARBA" id="ARBA00022840"/>
    </source>
</evidence>
<keyword evidence="2" id="KW-0378">Hydrolase</keyword>
<dbReference type="SUPFAM" id="SSF52540">
    <property type="entry name" value="P-loop containing nucleoside triphosphate hydrolases"/>
    <property type="match status" value="1"/>
</dbReference>